<sequence>MAEQPVEARQRDAPAEVPPYAVYGLPYHLPQPPRSRVVIKADLLPAVSILSSISLLGIPLAWLWALLAPDQLKQVTTRGLIPLTAESYHRFDSMALFVLLGLGAGLIVGVGTWFLRERRGPVTMVAAVLGSLGSAYLATLMVGMFTGWIYEVPATTNVGDTVTVAPTLESVWVILAQPLATALAYGVLAAWNGMDDLGRRLG</sequence>
<keyword evidence="1" id="KW-0812">Transmembrane</keyword>
<organism evidence="2 3">
    <name type="scientific">Kibdelosporangium persicum</name>
    <dbReference type="NCBI Taxonomy" id="2698649"/>
    <lineage>
        <taxon>Bacteria</taxon>
        <taxon>Bacillati</taxon>
        <taxon>Actinomycetota</taxon>
        <taxon>Actinomycetes</taxon>
        <taxon>Pseudonocardiales</taxon>
        <taxon>Pseudonocardiaceae</taxon>
        <taxon>Kibdelosporangium</taxon>
    </lineage>
</organism>
<proteinExistence type="predicted"/>
<keyword evidence="1" id="KW-1133">Transmembrane helix</keyword>
<reference evidence="2 3" key="1">
    <citation type="submission" date="2020-01" db="EMBL/GenBank/DDBJ databases">
        <title>Kibdelosporangium persica a novel Actinomycetes from a hot desert in Iran.</title>
        <authorList>
            <person name="Safaei N."/>
            <person name="Zaburannyi N."/>
            <person name="Mueller R."/>
            <person name="Wink J."/>
        </authorList>
    </citation>
    <scope>NUCLEOTIDE SEQUENCE [LARGE SCALE GENOMIC DNA]</scope>
    <source>
        <strain evidence="2 3">4NS15</strain>
    </source>
</reference>
<feature type="transmembrane region" description="Helical" evidence="1">
    <location>
        <begin position="170"/>
        <end position="191"/>
    </location>
</feature>
<evidence type="ECO:0000313" key="2">
    <source>
        <dbReference type="EMBL" id="NRN63520.1"/>
    </source>
</evidence>
<accession>A0ABX2EWW0</accession>
<evidence type="ECO:0008006" key="4">
    <source>
        <dbReference type="Google" id="ProtNLM"/>
    </source>
</evidence>
<dbReference type="Proteomes" id="UP000763557">
    <property type="component" value="Unassembled WGS sequence"/>
</dbReference>
<dbReference type="Pfam" id="PF10821">
    <property type="entry name" value="DUF2567"/>
    <property type="match status" value="1"/>
</dbReference>
<gene>
    <name evidence="2" type="ORF">GC106_7210</name>
</gene>
<feature type="transmembrane region" description="Helical" evidence="1">
    <location>
        <begin position="43"/>
        <end position="65"/>
    </location>
</feature>
<evidence type="ECO:0000256" key="1">
    <source>
        <dbReference type="SAM" id="Phobius"/>
    </source>
</evidence>
<dbReference type="InterPro" id="IPR021213">
    <property type="entry name" value="DUF2567"/>
</dbReference>
<dbReference type="RefSeq" id="WP_173124295.1">
    <property type="nucleotide sequence ID" value="NZ_CBCSGW010000008.1"/>
</dbReference>
<keyword evidence="3" id="KW-1185">Reference proteome</keyword>
<evidence type="ECO:0000313" key="3">
    <source>
        <dbReference type="Proteomes" id="UP000763557"/>
    </source>
</evidence>
<protein>
    <recommendedName>
        <fullName evidence="4">DUF2567 domain-containing protein</fullName>
    </recommendedName>
</protein>
<name>A0ABX2EWW0_9PSEU</name>
<feature type="transmembrane region" description="Helical" evidence="1">
    <location>
        <begin position="94"/>
        <end position="115"/>
    </location>
</feature>
<dbReference type="EMBL" id="JAAATY010000001">
    <property type="protein sequence ID" value="NRN63520.1"/>
    <property type="molecule type" value="Genomic_DNA"/>
</dbReference>
<feature type="transmembrane region" description="Helical" evidence="1">
    <location>
        <begin position="127"/>
        <end position="150"/>
    </location>
</feature>
<comment type="caution">
    <text evidence="2">The sequence shown here is derived from an EMBL/GenBank/DDBJ whole genome shotgun (WGS) entry which is preliminary data.</text>
</comment>
<keyword evidence="1" id="KW-0472">Membrane</keyword>